<organism evidence="9 10">
    <name type="scientific">Dissulfuribacter thermophilus</name>
    <dbReference type="NCBI Taxonomy" id="1156395"/>
    <lineage>
        <taxon>Bacteria</taxon>
        <taxon>Pseudomonadati</taxon>
        <taxon>Thermodesulfobacteriota</taxon>
        <taxon>Dissulfuribacteria</taxon>
        <taxon>Dissulfuribacterales</taxon>
        <taxon>Dissulfuribacteraceae</taxon>
        <taxon>Dissulfuribacter</taxon>
    </lineage>
</organism>
<dbReference type="PATRIC" id="fig|1156395.6.peg.1047"/>
<evidence type="ECO:0000259" key="8">
    <source>
        <dbReference type="SMART" id="SM01131"/>
    </source>
</evidence>
<dbReference type="Pfam" id="PF01368">
    <property type="entry name" value="DHH"/>
    <property type="match status" value="1"/>
</dbReference>
<dbReference type="InterPro" id="IPR038763">
    <property type="entry name" value="DHH_sf"/>
</dbReference>
<gene>
    <name evidence="9" type="ORF">DBT_1030</name>
</gene>
<comment type="caution">
    <text evidence="9">The sequence shown here is derived from an EMBL/GenBank/DDBJ whole genome shotgun (WGS) entry which is preliminary data.</text>
</comment>
<dbReference type="SUPFAM" id="SSF64182">
    <property type="entry name" value="DHH phosphoesterases"/>
    <property type="match status" value="1"/>
</dbReference>
<evidence type="ECO:0000313" key="9">
    <source>
        <dbReference type="EMBL" id="OCC15679.1"/>
    </source>
</evidence>
<dbReference type="FunFam" id="3.90.1640.10:FF:000001">
    <property type="entry name" value="Probable manganese-dependent inorganic pyrophosphatase"/>
    <property type="match status" value="1"/>
</dbReference>
<evidence type="ECO:0000256" key="7">
    <source>
        <dbReference type="ARBA" id="ARBA00047820"/>
    </source>
</evidence>
<dbReference type="RefSeq" id="WP_067617075.1">
    <property type="nucleotide sequence ID" value="NZ_MAGO01000004.1"/>
</dbReference>
<dbReference type="PANTHER" id="PTHR12112">
    <property type="entry name" value="BNIP - RELATED"/>
    <property type="match status" value="1"/>
</dbReference>
<proteinExistence type="predicted"/>
<keyword evidence="5" id="KW-0464">Manganese</keyword>
<dbReference type="EMBL" id="MAGO01000004">
    <property type="protein sequence ID" value="OCC15679.1"/>
    <property type="molecule type" value="Genomic_DNA"/>
</dbReference>
<evidence type="ECO:0000256" key="1">
    <source>
        <dbReference type="ARBA" id="ARBA00001936"/>
    </source>
</evidence>
<evidence type="ECO:0000256" key="5">
    <source>
        <dbReference type="ARBA" id="ARBA00023211"/>
    </source>
</evidence>
<comment type="catalytic activity">
    <reaction evidence="7">
        <text>diphosphate + H2O = 2 phosphate + H(+)</text>
        <dbReference type="Rhea" id="RHEA:24576"/>
        <dbReference type="ChEBI" id="CHEBI:15377"/>
        <dbReference type="ChEBI" id="CHEBI:15378"/>
        <dbReference type="ChEBI" id="CHEBI:33019"/>
        <dbReference type="ChEBI" id="CHEBI:43474"/>
        <dbReference type="EC" id="3.6.1.1"/>
    </reaction>
</comment>
<dbReference type="InterPro" id="IPR038222">
    <property type="entry name" value="DHHA2_dom_sf"/>
</dbReference>
<evidence type="ECO:0000256" key="2">
    <source>
        <dbReference type="ARBA" id="ARBA00012146"/>
    </source>
</evidence>
<evidence type="ECO:0000313" key="10">
    <source>
        <dbReference type="Proteomes" id="UP000093080"/>
    </source>
</evidence>
<dbReference type="InterPro" id="IPR004097">
    <property type="entry name" value="DHHA2"/>
</dbReference>
<dbReference type="InterPro" id="IPR001667">
    <property type="entry name" value="DDH_dom"/>
</dbReference>
<dbReference type="Proteomes" id="UP000093080">
    <property type="component" value="Unassembled WGS sequence"/>
</dbReference>
<dbReference type="NCBIfam" id="NF003877">
    <property type="entry name" value="PRK05427.1"/>
    <property type="match status" value="1"/>
</dbReference>
<reference evidence="9 10" key="1">
    <citation type="submission" date="2016-06" db="EMBL/GenBank/DDBJ databases">
        <title>Respiratory ammonification of nitrate coupled to the oxidation of elemental sulfur in deep-sea autotrophic thermophilic bacteria.</title>
        <authorList>
            <person name="Slobodkina G.B."/>
            <person name="Mardanov A.V."/>
            <person name="Ravin N.V."/>
            <person name="Frolova A.A."/>
            <person name="Viryasiv M.B."/>
            <person name="Chernyh N.A."/>
            <person name="Bonch-Osmolovskaya E.A."/>
            <person name="Slobodkin A.I."/>
        </authorList>
    </citation>
    <scope>NUCLEOTIDE SEQUENCE [LARGE SCALE GENOMIC DNA]</scope>
    <source>
        <strain evidence="9 10">S69</strain>
    </source>
</reference>
<keyword evidence="4" id="KW-0378">Hydrolase</keyword>
<feature type="domain" description="DHHA2" evidence="8">
    <location>
        <begin position="180"/>
        <end position="306"/>
    </location>
</feature>
<dbReference type="GO" id="GO:0004427">
    <property type="term" value="F:inorganic diphosphate phosphatase activity"/>
    <property type="evidence" value="ECO:0007669"/>
    <property type="project" value="UniProtKB-EC"/>
</dbReference>
<dbReference type="Gene3D" id="3.90.1640.10">
    <property type="entry name" value="inorganic pyrophosphatase (n-terminal core)"/>
    <property type="match status" value="1"/>
</dbReference>
<name>A0A1B9F6V8_9BACT</name>
<dbReference type="STRING" id="1156395.DBT_1030"/>
<dbReference type="Gene3D" id="3.10.310.20">
    <property type="entry name" value="DHHA2 domain"/>
    <property type="match status" value="1"/>
</dbReference>
<dbReference type="EC" id="3.6.1.1" evidence="2"/>
<accession>A0A1B9F6V8</accession>
<dbReference type="PANTHER" id="PTHR12112:SF22">
    <property type="entry name" value="MANGANESE-DEPENDENT INORGANIC PYROPHOSPHATASE-RELATED"/>
    <property type="match status" value="1"/>
</dbReference>
<dbReference type="GO" id="GO:0005737">
    <property type="term" value="C:cytoplasm"/>
    <property type="evidence" value="ECO:0007669"/>
    <property type="project" value="InterPro"/>
</dbReference>
<keyword evidence="10" id="KW-1185">Reference proteome</keyword>
<dbReference type="AlphaFoldDB" id="A0A1B9F6V8"/>
<dbReference type="OrthoDB" id="9766150at2"/>
<keyword evidence="3" id="KW-0479">Metal-binding</keyword>
<evidence type="ECO:0000256" key="4">
    <source>
        <dbReference type="ARBA" id="ARBA00022801"/>
    </source>
</evidence>
<dbReference type="Pfam" id="PF02833">
    <property type="entry name" value="DHHA2"/>
    <property type="match status" value="1"/>
</dbReference>
<protein>
    <recommendedName>
        <fullName evidence="2">inorganic diphosphatase</fullName>
        <ecNumber evidence="2">3.6.1.1</ecNumber>
    </recommendedName>
    <alternativeName>
        <fullName evidence="6">Pyrophosphate phospho-hydrolase</fullName>
    </alternativeName>
</protein>
<sequence>MAVYVLGHKSPDTDSVASAIAFAELQKMLGVDAVPCRQGELNPETKVVLEKFGFSEPELRTDVGGEKYMLVDHSDIKQAPDNWDSGELMAVVDHHKIGDITTPNPIFFCAMPVGCTGTVIYTLYKDVYKKDIPQNVAGLMLSAILSDTVLFKSATCTDADKEAAEALAKIAGVDDMMAWGMEMAKAKSAVEGVAPRDLIFRDYKDFNMSGKAVGIGQLELVSLDLVKGMMDDLYAELEKVKAEGNRHSVFLMLTDIMQEGTELMAVTDDPSVVEKAFGKALEGRTVWLPGVMSRKKQMVPPLEKAFAG</sequence>
<dbReference type="GO" id="GO:0046872">
    <property type="term" value="F:metal ion binding"/>
    <property type="evidence" value="ECO:0007669"/>
    <property type="project" value="UniProtKB-KW"/>
</dbReference>
<comment type="cofactor">
    <cofactor evidence="1">
        <name>Mn(2+)</name>
        <dbReference type="ChEBI" id="CHEBI:29035"/>
    </cofactor>
</comment>
<dbReference type="SMART" id="SM01131">
    <property type="entry name" value="DHHA2"/>
    <property type="match status" value="1"/>
</dbReference>
<evidence type="ECO:0000256" key="6">
    <source>
        <dbReference type="ARBA" id="ARBA00032535"/>
    </source>
</evidence>
<evidence type="ECO:0000256" key="3">
    <source>
        <dbReference type="ARBA" id="ARBA00022723"/>
    </source>
</evidence>